<sequence length="161" mass="17789">MPVADAVTFTDFSCRLLFEPQIPTAQQFCDAEVVFGQEFLTSSPNRRLAATWGEHSNHVQQSEQQSLDLFSYSSRANPGIHPSNNSLKQGSSSDGVALLYLIQTSRWSINQQIACLPRGRASLTSDSDMQVVGRQAGRQSAQGTFVGFLTSFRYIPLRQAQ</sequence>
<reference evidence="1" key="1">
    <citation type="submission" date="2000-05" db="EMBL/GenBank/DDBJ databases">
        <authorList>
            <person name="Schulte U."/>
            <person name="Aign V."/>
            <person name="Hoheisel J."/>
            <person name="Brandt P."/>
            <person name="Fartmann B."/>
            <person name="Holland R."/>
            <person name="Nyakatura G."/>
            <person name="Mewes H.W."/>
            <person name="Mannhaupt G."/>
        </authorList>
    </citation>
    <scope>NUCLEOTIDE SEQUENCE</scope>
</reference>
<name>Q9P5Q8_NEUCS</name>
<reference evidence="1" key="2">
    <citation type="submission" date="2001-10" db="EMBL/GenBank/DDBJ databases">
        <authorList>
            <person name="German Neurospora genome project"/>
        </authorList>
    </citation>
    <scope>NUCLEOTIDE SEQUENCE</scope>
</reference>
<gene>
    <name evidence="1" type="primary">B8B20.170</name>
</gene>
<dbReference type="EMBL" id="AL355933">
    <property type="protein sequence ID" value="CAB91464.2"/>
    <property type="molecule type" value="Genomic_DNA"/>
</dbReference>
<dbReference type="AlphaFoldDB" id="Q9P5Q8"/>
<protein>
    <submittedName>
        <fullName evidence="1">Uncharacterized protein B8B20.170</fullName>
    </submittedName>
</protein>
<dbReference type="HOGENOM" id="CLU_1644184_0_0_1"/>
<accession>Q9P5Q8</accession>
<evidence type="ECO:0000313" key="1">
    <source>
        <dbReference type="EMBL" id="CAB91464.2"/>
    </source>
</evidence>
<organism evidence="1">
    <name type="scientific">Neurospora crassa</name>
    <dbReference type="NCBI Taxonomy" id="5141"/>
    <lineage>
        <taxon>Eukaryota</taxon>
        <taxon>Fungi</taxon>
        <taxon>Dikarya</taxon>
        <taxon>Ascomycota</taxon>
        <taxon>Pezizomycotina</taxon>
        <taxon>Sordariomycetes</taxon>
        <taxon>Sordariomycetidae</taxon>
        <taxon>Sordariales</taxon>
        <taxon>Sordariaceae</taxon>
        <taxon>Neurospora</taxon>
    </lineage>
</organism>
<proteinExistence type="predicted"/>